<protein>
    <submittedName>
        <fullName evidence="1">Uncharacterized protein</fullName>
    </submittedName>
</protein>
<accession>A0A2H5QF61</accession>
<evidence type="ECO:0000313" key="1">
    <source>
        <dbReference type="EMBL" id="GAY63264.1"/>
    </source>
</evidence>
<dbReference type="Proteomes" id="UP000236630">
    <property type="component" value="Unassembled WGS sequence"/>
</dbReference>
<name>A0A2H5QF61_CITUN</name>
<dbReference type="AlphaFoldDB" id="A0A2H5QF61"/>
<organism evidence="1 2">
    <name type="scientific">Citrus unshiu</name>
    <name type="common">Satsuma mandarin</name>
    <name type="synonym">Citrus nobilis var. unshiu</name>
    <dbReference type="NCBI Taxonomy" id="55188"/>
    <lineage>
        <taxon>Eukaryota</taxon>
        <taxon>Viridiplantae</taxon>
        <taxon>Streptophyta</taxon>
        <taxon>Embryophyta</taxon>
        <taxon>Tracheophyta</taxon>
        <taxon>Spermatophyta</taxon>
        <taxon>Magnoliopsida</taxon>
        <taxon>eudicotyledons</taxon>
        <taxon>Gunneridae</taxon>
        <taxon>Pentapetalae</taxon>
        <taxon>rosids</taxon>
        <taxon>malvids</taxon>
        <taxon>Sapindales</taxon>
        <taxon>Rutaceae</taxon>
        <taxon>Aurantioideae</taxon>
        <taxon>Citrus</taxon>
    </lineage>
</organism>
<evidence type="ECO:0000313" key="2">
    <source>
        <dbReference type="Proteomes" id="UP000236630"/>
    </source>
</evidence>
<keyword evidence="2" id="KW-1185">Reference proteome</keyword>
<comment type="caution">
    <text evidence="1">The sequence shown here is derived from an EMBL/GenBank/DDBJ whole genome shotgun (WGS) entry which is preliminary data.</text>
</comment>
<gene>
    <name evidence="1" type="ORF">CUMW_224200</name>
</gene>
<proteinExistence type="predicted"/>
<reference evidence="1 2" key="1">
    <citation type="journal article" date="2017" name="Front. Genet.">
        <title>Draft sequencing of the heterozygous diploid genome of Satsuma (Citrus unshiu Marc.) using a hybrid assembly approach.</title>
        <authorList>
            <person name="Shimizu T."/>
            <person name="Tanizawa Y."/>
            <person name="Mochizuki T."/>
            <person name="Nagasaki H."/>
            <person name="Yoshioka T."/>
            <person name="Toyoda A."/>
            <person name="Fujiyama A."/>
            <person name="Kaminuma E."/>
            <person name="Nakamura Y."/>
        </authorList>
    </citation>
    <scope>NUCLEOTIDE SEQUENCE [LARGE SCALE GENOMIC DNA]</scope>
    <source>
        <strain evidence="2">cv. Miyagawa wase</strain>
    </source>
</reference>
<sequence>MIFDFGLRESREVISKEITIYVYFPNSKNSQKQLDYFLSFDYRSRDLFDLKNMETTCAGDNSWSEGVVALFPLLSISDGGIANEDLDFLVVPQYGRNADRTG</sequence>
<dbReference type="EMBL" id="BDQV01000343">
    <property type="protein sequence ID" value="GAY63264.1"/>
    <property type="molecule type" value="Genomic_DNA"/>
</dbReference>